<gene>
    <name evidence="2" type="ORF">AVDCRST_MAG12-2408</name>
</gene>
<feature type="compositionally biased region" description="Basic residues" evidence="1">
    <location>
        <begin position="15"/>
        <end position="28"/>
    </location>
</feature>
<feature type="non-terminal residue" evidence="2">
    <location>
        <position position="79"/>
    </location>
</feature>
<sequence>WSRIRRSRRQECAATRRRSSGRPPRSARHAGTGSAGRPSFWKPWWKSWPSTWAPEVSRPRVPGERALSRGTAPKRARPG</sequence>
<accession>A0A6J4SLS0</accession>
<name>A0A6J4SLS0_9ACTN</name>
<proteinExistence type="predicted"/>
<feature type="compositionally biased region" description="Low complexity" evidence="1">
    <location>
        <begin position="38"/>
        <end position="52"/>
    </location>
</feature>
<feature type="non-terminal residue" evidence="2">
    <location>
        <position position="1"/>
    </location>
</feature>
<dbReference type="AlphaFoldDB" id="A0A6J4SLS0"/>
<evidence type="ECO:0000313" key="2">
    <source>
        <dbReference type="EMBL" id="CAA9496718.1"/>
    </source>
</evidence>
<protein>
    <submittedName>
        <fullName evidence="2">Uncharacterized protein</fullName>
    </submittedName>
</protein>
<organism evidence="2">
    <name type="scientific">uncultured Rubrobacteraceae bacterium</name>
    <dbReference type="NCBI Taxonomy" id="349277"/>
    <lineage>
        <taxon>Bacteria</taxon>
        <taxon>Bacillati</taxon>
        <taxon>Actinomycetota</taxon>
        <taxon>Rubrobacteria</taxon>
        <taxon>Rubrobacterales</taxon>
        <taxon>Rubrobacteraceae</taxon>
        <taxon>environmental samples</taxon>
    </lineage>
</organism>
<evidence type="ECO:0000256" key="1">
    <source>
        <dbReference type="SAM" id="MobiDB-lite"/>
    </source>
</evidence>
<feature type="compositionally biased region" description="Basic and acidic residues" evidence="1">
    <location>
        <begin position="57"/>
        <end position="67"/>
    </location>
</feature>
<feature type="region of interest" description="Disordered" evidence="1">
    <location>
        <begin position="1"/>
        <end position="79"/>
    </location>
</feature>
<reference evidence="2" key="1">
    <citation type="submission" date="2020-02" db="EMBL/GenBank/DDBJ databases">
        <authorList>
            <person name="Meier V. D."/>
        </authorList>
    </citation>
    <scope>NUCLEOTIDE SEQUENCE</scope>
    <source>
        <strain evidence="2">AVDCRST_MAG12</strain>
    </source>
</reference>
<dbReference type="EMBL" id="CADCVK010000354">
    <property type="protein sequence ID" value="CAA9496718.1"/>
    <property type="molecule type" value="Genomic_DNA"/>
</dbReference>